<organism evidence="1 2">
    <name type="scientific">Acaulospora morrowiae</name>
    <dbReference type="NCBI Taxonomy" id="94023"/>
    <lineage>
        <taxon>Eukaryota</taxon>
        <taxon>Fungi</taxon>
        <taxon>Fungi incertae sedis</taxon>
        <taxon>Mucoromycota</taxon>
        <taxon>Glomeromycotina</taxon>
        <taxon>Glomeromycetes</taxon>
        <taxon>Diversisporales</taxon>
        <taxon>Acaulosporaceae</taxon>
        <taxon>Acaulospora</taxon>
    </lineage>
</organism>
<protein>
    <submittedName>
        <fullName evidence="1">5693_t:CDS:1</fullName>
    </submittedName>
</protein>
<feature type="non-terminal residue" evidence="1">
    <location>
        <position position="1"/>
    </location>
</feature>
<comment type="caution">
    <text evidence="1">The sequence shown here is derived from an EMBL/GenBank/DDBJ whole genome shotgun (WGS) entry which is preliminary data.</text>
</comment>
<evidence type="ECO:0000313" key="1">
    <source>
        <dbReference type="EMBL" id="CAG8531480.1"/>
    </source>
</evidence>
<reference evidence="1" key="1">
    <citation type="submission" date="2021-06" db="EMBL/GenBank/DDBJ databases">
        <authorList>
            <person name="Kallberg Y."/>
            <person name="Tangrot J."/>
            <person name="Rosling A."/>
        </authorList>
    </citation>
    <scope>NUCLEOTIDE SEQUENCE</scope>
    <source>
        <strain evidence="1">CL551</strain>
    </source>
</reference>
<dbReference type="OrthoDB" id="544350at2759"/>
<sequence>ADKLRLEELGKSPNPFVRSHPEAYYRSRVLNFSNIPDLPEPVNDQLEDINILHEGFMRDLSQSSSVTRRCRSVMWKPTLTI</sequence>
<accession>A0A9N9AFR5</accession>
<dbReference type="EMBL" id="CAJVPV010002621">
    <property type="protein sequence ID" value="CAG8531480.1"/>
    <property type="molecule type" value="Genomic_DNA"/>
</dbReference>
<evidence type="ECO:0000313" key="2">
    <source>
        <dbReference type="Proteomes" id="UP000789342"/>
    </source>
</evidence>
<keyword evidence="2" id="KW-1185">Reference proteome</keyword>
<name>A0A9N9AFR5_9GLOM</name>
<dbReference type="AlphaFoldDB" id="A0A9N9AFR5"/>
<gene>
    <name evidence="1" type="ORF">AMORRO_LOCUS4692</name>
</gene>
<proteinExistence type="predicted"/>
<dbReference type="Proteomes" id="UP000789342">
    <property type="component" value="Unassembled WGS sequence"/>
</dbReference>